<protein>
    <submittedName>
        <fullName evidence="2">MFS transporter</fullName>
    </submittedName>
</protein>
<feature type="transmembrane region" description="Helical" evidence="1">
    <location>
        <begin position="96"/>
        <end position="117"/>
    </location>
</feature>
<dbReference type="Proteomes" id="UP000765845">
    <property type="component" value="Unassembled WGS sequence"/>
</dbReference>
<feature type="transmembrane region" description="Helical" evidence="1">
    <location>
        <begin position="66"/>
        <end position="84"/>
    </location>
</feature>
<keyword evidence="1" id="KW-0472">Membrane</keyword>
<feature type="transmembrane region" description="Helical" evidence="1">
    <location>
        <begin position="41"/>
        <end position="59"/>
    </location>
</feature>
<proteinExistence type="predicted"/>
<accession>A0ABX1GFE4</accession>
<keyword evidence="1" id="KW-1133">Transmembrane helix</keyword>
<organism evidence="2 3">
    <name type="scientific">Spongiibacter thalassae</name>
    <dbReference type="NCBI Taxonomy" id="2721624"/>
    <lineage>
        <taxon>Bacteria</taxon>
        <taxon>Pseudomonadati</taxon>
        <taxon>Pseudomonadota</taxon>
        <taxon>Gammaproteobacteria</taxon>
        <taxon>Cellvibrionales</taxon>
        <taxon>Spongiibacteraceae</taxon>
        <taxon>Spongiibacter</taxon>
    </lineage>
</organism>
<comment type="caution">
    <text evidence="2">The sequence shown here is derived from an EMBL/GenBank/DDBJ whole genome shotgun (WGS) entry which is preliminary data.</text>
</comment>
<sequence>MPNGAKAESQHNVLTNLLFNIIIPTLILTKLSDVDSLGPRLSIVVALAFPLGFGMWDFVQTRRANFFSILGFVSVLLTGGISLLELDAKYIAIKEASIPALIGLATLISLYTPYPLIKTFLYNDKVMDVDKVAEALKARDAEQDFEQSLRNATYMLAFSFFLSSTLNYILAKVLLVSPPGTPEYSAELGKMTGLSFPVIALPCTLVMMGALFYLLNRIRKLTSLGLEDIFRLHEE</sequence>
<feature type="transmembrane region" description="Helical" evidence="1">
    <location>
        <begin position="194"/>
        <end position="215"/>
    </location>
</feature>
<dbReference type="NCBIfam" id="NF041646">
    <property type="entry name" value="VC0807_fam"/>
    <property type="match status" value="1"/>
</dbReference>
<evidence type="ECO:0000313" key="3">
    <source>
        <dbReference type="Proteomes" id="UP000765845"/>
    </source>
</evidence>
<feature type="transmembrane region" description="Helical" evidence="1">
    <location>
        <begin position="12"/>
        <end position="29"/>
    </location>
</feature>
<name>A0ABX1GFE4_9GAMM</name>
<dbReference type="EMBL" id="JAAWWK010000003">
    <property type="protein sequence ID" value="NKI17927.1"/>
    <property type="molecule type" value="Genomic_DNA"/>
</dbReference>
<evidence type="ECO:0000313" key="2">
    <source>
        <dbReference type="EMBL" id="NKI17927.1"/>
    </source>
</evidence>
<keyword evidence="1" id="KW-0812">Transmembrane</keyword>
<reference evidence="2 3" key="1">
    <citation type="submission" date="2020-04" db="EMBL/GenBank/DDBJ databases">
        <authorList>
            <person name="Yoon J."/>
        </authorList>
    </citation>
    <scope>NUCLEOTIDE SEQUENCE [LARGE SCALE GENOMIC DNA]</scope>
    <source>
        <strain evidence="2 3">KMU-166</strain>
    </source>
</reference>
<dbReference type="InterPro" id="IPR016870">
    <property type="entry name" value="UCP028137"/>
</dbReference>
<evidence type="ECO:0000256" key="1">
    <source>
        <dbReference type="SAM" id="Phobius"/>
    </source>
</evidence>
<dbReference type="PIRSF" id="PIRSF028137">
    <property type="entry name" value="UCP028137"/>
    <property type="match status" value="1"/>
</dbReference>
<dbReference type="RefSeq" id="WP_168450450.1">
    <property type="nucleotide sequence ID" value="NZ_JAAWWK010000003.1"/>
</dbReference>
<gene>
    <name evidence="2" type="ORF">HCU74_10970</name>
</gene>
<feature type="transmembrane region" description="Helical" evidence="1">
    <location>
        <begin position="154"/>
        <end position="174"/>
    </location>
</feature>
<keyword evidence="3" id="KW-1185">Reference proteome</keyword>